<dbReference type="AlphaFoldDB" id="A0A6I9SSP6"/>
<organism evidence="2 3">
    <name type="scientific">Sesamum indicum</name>
    <name type="common">Oriental sesame</name>
    <name type="synonym">Sesamum orientale</name>
    <dbReference type="NCBI Taxonomy" id="4182"/>
    <lineage>
        <taxon>Eukaryota</taxon>
        <taxon>Viridiplantae</taxon>
        <taxon>Streptophyta</taxon>
        <taxon>Embryophyta</taxon>
        <taxon>Tracheophyta</taxon>
        <taxon>Spermatophyta</taxon>
        <taxon>Magnoliopsida</taxon>
        <taxon>eudicotyledons</taxon>
        <taxon>Gunneridae</taxon>
        <taxon>Pentapetalae</taxon>
        <taxon>asterids</taxon>
        <taxon>lamiids</taxon>
        <taxon>Lamiales</taxon>
        <taxon>Pedaliaceae</taxon>
        <taxon>Sesamum</taxon>
    </lineage>
</organism>
<dbReference type="PANTHER" id="PTHR34222">
    <property type="entry name" value="GAG_PRE-INTEGRS DOMAIN-CONTAINING PROTEIN"/>
    <property type="match status" value="1"/>
</dbReference>
<keyword evidence="1" id="KW-1133">Transmembrane helix</keyword>
<dbReference type="GeneID" id="105158104"/>
<sequence>MDKKNQYCTHCAKIGHAKEICFKLHRYPEWFTELAEKKKRYGTDTRALNAVTSETTVGSQQEVLTQNLSAMMSELLQMMKGKTQSDPTQVHFARLGEFVAADSSVILIDGTKHYVTHCGSVGLSHDLSLNAVLHVPSVKHNLLSVSKRDQMTRRTLAMGRLVGSLYVLDSHSFDIDEIKKHSMIMETEICLNAHSNDAALWHRRLGHTPLLVLKHTNVISGRNYELGCTYMLTLVDDRSRATWVFLMKHKSQTMSFIEGFYQMDVIFDEDCFPYKNILEPEHAIPLSISVWDDAQEHEGASSVPILRRSLRQVTKPSWLNDLVCSISDASAASPTITFIAPSHHALMQAIAPLREPTTYLEANASLEWRSAMQAELTALEANKTWEVTPLPPNHTPIGCCWLFVGISINWILITPFYMDIWKKKFICPIRTVILCLKAMYAASRTSIEHITAIKAYLDRLFTIKDLGVAKYFLGLEVAHSSQGIIVTQTKYIKDIVMDTGSLHACAATTPLPPSIKFTEDAGAQLPHPKCYHRLVGRLLYLNFTRLDTSHACQQLVSSCSVPVNDTLMLFSILFATSKGPFTRGCFFLLGIHWSYALILMLIGLVALILDVP</sequence>
<protein>
    <submittedName>
        <fullName evidence="3">Uncharacterized protein LOC105158104</fullName>
    </submittedName>
</protein>
<feature type="transmembrane region" description="Helical" evidence="1">
    <location>
        <begin position="401"/>
        <end position="420"/>
    </location>
</feature>
<keyword evidence="1" id="KW-0812">Transmembrane</keyword>
<keyword evidence="2" id="KW-1185">Reference proteome</keyword>
<reference evidence="3" key="1">
    <citation type="submission" date="2025-08" db="UniProtKB">
        <authorList>
            <consortium name="RefSeq"/>
        </authorList>
    </citation>
    <scope>IDENTIFICATION</scope>
</reference>
<name>A0A6I9SSP6_SESIN</name>
<evidence type="ECO:0000313" key="3">
    <source>
        <dbReference type="RefSeq" id="XP_011073044.1"/>
    </source>
</evidence>
<keyword evidence="1" id="KW-0472">Membrane</keyword>
<dbReference type="RefSeq" id="XP_011073044.1">
    <property type="nucleotide sequence ID" value="XM_011074742.1"/>
</dbReference>
<dbReference type="Proteomes" id="UP000504604">
    <property type="component" value="Linkage group LG3"/>
</dbReference>
<feature type="transmembrane region" description="Helical" evidence="1">
    <location>
        <begin position="586"/>
        <end position="609"/>
    </location>
</feature>
<dbReference type="KEGG" id="sind:105158104"/>
<evidence type="ECO:0000313" key="2">
    <source>
        <dbReference type="Proteomes" id="UP000504604"/>
    </source>
</evidence>
<dbReference type="PANTHER" id="PTHR34222:SF99">
    <property type="entry name" value="PROTEIN, PUTATIVE-RELATED"/>
    <property type="match status" value="1"/>
</dbReference>
<dbReference type="InParanoid" id="A0A6I9SSP6"/>
<accession>A0A6I9SSP6</accession>
<proteinExistence type="predicted"/>
<dbReference type="OrthoDB" id="912999at2759"/>
<evidence type="ECO:0000256" key="1">
    <source>
        <dbReference type="SAM" id="Phobius"/>
    </source>
</evidence>
<gene>
    <name evidence="3" type="primary">LOC105158104</name>
</gene>